<dbReference type="Pfam" id="PF11678">
    <property type="entry name" value="Tle3_C"/>
    <property type="match status" value="1"/>
</dbReference>
<reference evidence="5" key="1">
    <citation type="journal article" date="2022" name="ISME J.">
        <title>Genetic and phylogenetic analysis of dissimilatory iodate-reducing bacteria identifies potential niches across the world's oceans.</title>
        <authorList>
            <person name="Reyes-Umana V."/>
            <person name="Henning Z."/>
            <person name="Lee K."/>
            <person name="Barnum T.P."/>
            <person name="Coates J.D."/>
        </authorList>
    </citation>
    <scope>NUCLEOTIDE SEQUENCE [LARGE SCALE GENOMIC DNA]</scope>
    <source>
        <strain evidence="5">IR12</strain>
    </source>
</reference>
<keyword evidence="1" id="KW-0175">Coiled coil</keyword>
<dbReference type="InterPro" id="IPR056221">
    <property type="entry name" value="Tle3_ab_dom"/>
</dbReference>
<feature type="domain" description="T6SS Tle3 phospholipase effector alpha/beta" evidence="3">
    <location>
        <begin position="42"/>
        <end position="384"/>
    </location>
</feature>
<evidence type="ECO:0000259" key="3">
    <source>
        <dbReference type="Pfam" id="PF24322"/>
    </source>
</evidence>
<dbReference type="InterPro" id="IPR021692">
    <property type="entry name" value="Tle3_C"/>
</dbReference>
<comment type="caution">
    <text evidence="4">The sequence shown here is derived from an EMBL/GenBank/DDBJ whole genome shotgun (WGS) entry which is preliminary data.</text>
</comment>
<sequence>MTHWHPNPRMRDARLNGDRVSTVTNVSKGMAPAKQVCVARAMPGIIILVHGVNDVGEAYATQAKGLCEGLNLRLGRADLTPGNWDVARACRDNRVASYERRADQQGFNPIIPFYWGYRPVDKATYETDQARYRDELRKRMADPEAPYDAYYIDGRSDPRRGFENVDCFDNRLDEHFAKNGGVFANATTSLIDMWGPGGNIFGVAKWLAGAGQDLSHAIFDNPHRIYMVNAAQRLANLILMIRGNDTTGDDSINIVAHSQGTLVSMLANLLVAQEKERPADCLILNHSPYSLETPTLEAMQSYGPQQSRRARTDTLVNFCQLIDTQRLPGPAVDTLIHEGIADPKVATDPLAMRDNHGKVFNYFCPHDQTVSLRNVQGMGWQGIPPGVATHCAPALAQRIFLQGRAMHSPPGSITLPDLQRPGFKEVLANRDVPDGQVRDINAPALPDLGYTFALPAGCDTLGSSDWGGNASAMATQGRNVTQFQSADPRPGARTLPRGHMHLLLPAELAELEAAFAERGEHWTLVRATATADGLFVTRLMTPDELREHARDTPTTTSNHSAIVLDEAASRCAAAFDLAIGRCRSYDTCKIDGGAFWQKLLRVADWRESAEPLDRAYYRDGILPPGIKAQMNKPPVIPGLVSESTDSALYDWELNRIDERIARLERERSRWPAREWEERMRDLQRQRKSIEHMHEMTRQRDTRFPVVHAE</sequence>
<feature type="coiled-coil region" evidence="1">
    <location>
        <begin position="672"/>
        <end position="699"/>
    </location>
</feature>
<evidence type="ECO:0000256" key="1">
    <source>
        <dbReference type="SAM" id="Coils"/>
    </source>
</evidence>
<keyword evidence="5" id="KW-1185">Reference proteome</keyword>
<evidence type="ECO:0000259" key="2">
    <source>
        <dbReference type="Pfam" id="PF11678"/>
    </source>
</evidence>
<proteinExistence type="predicted"/>
<dbReference type="AlphaFoldDB" id="A0A944D8Z1"/>
<evidence type="ECO:0000313" key="4">
    <source>
        <dbReference type="EMBL" id="MBT0962340.1"/>
    </source>
</evidence>
<dbReference type="RefSeq" id="WP_214362292.1">
    <property type="nucleotide sequence ID" value="NZ_JAEKFT010000016.1"/>
</dbReference>
<organism evidence="4 5">
    <name type="scientific">Denitromonas iodatirespirans</name>
    <dbReference type="NCBI Taxonomy" id="2795389"/>
    <lineage>
        <taxon>Bacteria</taxon>
        <taxon>Pseudomonadati</taxon>
        <taxon>Pseudomonadota</taxon>
        <taxon>Betaproteobacteria</taxon>
        <taxon>Rhodocyclales</taxon>
        <taxon>Zoogloeaceae</taxon>
        <taxon>Denitromonas</taxon>
    </lineage>
</organism>
<evidence type="ECO:0000313" key="5">
    <source>
        <dbReference type="Proteomes" id="UP000694660"/>
    </source>
</evidence>
<accession>A0A944D8Z1</accession>
<dbReference type="Proteomes" id="UP000694660">
    <property type="component" value="Unassembled WGS sequence"/>
</dbReference>
<dbReference type="InterPro" id="IPR029058">
    <property type="entry name" value="AB_hydrolase_fold"/>
</dbReference>
<dbReference type="SUPFAM" id="SSF53474">
    <property type="entry name" value="alpha/beta-Hydrolases"/>
    <property type="match status" value="1"/>
</dbReference>
<feature type="domain" description="Antibacterial effector protein Tle3 C-terminal" evidence="2">
    <location>
        <begin position="509"/>
        <end position="607"/>
    </location>
</feature>
<protein>
    <submittedName>
        <fullName evidence="4">DUF3274 domain-containing protein</fullName>
    </submittedName>
</protein>
<dbReference type="Pfam" id="PF24322">
    <property type="entry name" value="Tle3"/>
    <property type="match status" value="1"/>
</dbReference>
<name>A0A944D8Z1_DENI1</name>
<gene>
    <name evidence="4" type="ORF">I8J34_14260</name>
</gene>
<dbReference type="EMBL" id="JAEKFT010000016">
    <property type="protein sequence ID" value="MBT0962340.1"/>
    <property type="molecule type" value="Genomic_DNA"/>
</dbReference>